<dbReference type="PRINTS" id="PR00719">
    <property type="entry name" value="LMWPTPASE"/>
</dbReference>
<feature type="active site" description="Proton donor" evidence="5">
    <location>
        <position position="116"/>
    </location>
</feature>
<dbReference type="InterPro" id="IPR036196">
    <property type="entry name" value="Ptyr_pPase_sf"/>
</dbReference>
<reference evidence="7 8" key="1">
    <citation type="journal article" date="2010" name="Stand. Genomic Sci.">
        <title>Complete genome sequence of Meiothermus silvanus type strain (VI-R2).</title>
        <authorList>
            <person name="Sikorski J."/>
            <person name="Tindall B.J."/>
            <person name="Lowry S."/>
            <person name="Lucas S."/>
            <person name="Nolan M."/>
            <person name="Copeland A."/>
            <person name="Glavina Del Rio T."/>
            <person name="Tice H."/>
            <person name="Cheng J.F."/>
            <person name="Han C."/>
            <person name="Pitluck S."/>
            <person name="Liolios K."/>
            <person name="Ivanova N."/>
            <person name="Mavromatis K."/>
            <person name="Mikhailova N."/>
            <person name="Pati A."/>
            <person name="Goodwin L."/>
            <person name="Chen A."/>
            <person name="Palaniappan K."/>
            <person name="Land M."/>
            <person name="Hauser L."/>
            <person name="Chang Y.J."/>
            <person name="Jeffries C.D."/>
            <person name="Rohde M."/>
            <person name="Goker M."/>
            <person name="Woyke T."/>
            <person name="Bristow J."/>
            <person name="Eisen J.A."/>
            <person name="Markowitz V."/>
            <person name="Hugenholtz P."/>
            <person name="Kyrpides N.C."/>
            <person name="Klenk H.P."/>
            <person name="Lapidus A."/>
        </authorList>
    </citation>
    <scope>NUCLEOTIDE SEQUENCE [LARGE SCALE GENOMIC DNA]</scope>
    <source>
        <strain evidence="8">ATCC 700542 / DSM 9946 / VI-R2</strain>
    </source>
</reference>
<protein>
    <recommendedName>
        <fullName evidence="2">protein-tyrosine-phosphatase</fullName>
        <ecNumber evidence="2">3.1.3.48</ecNumber>
    </recommendedName>
</protein>
<dbReference type="InterPro" id="IPR050438">
    <property type="entry name" value="LMW_PTPase"/>
</dbReference>
<dbReference type="PANTHER" id="PTHR11717">
    <property type="entry name" value="LOW MOLECULAR WEIGHT PROTEIN TYROSINE PHOSPHATASE"/>
    <property type="match status" value="1"/>
</dbReference>
<dbReference type="EMBL" id="CP002042">
    <property type="protein sequence ID" value="ADH62689.1"/>
    <property type="molecule type" value="Genomic_DNA"/>
</dbReference>
<keyword evidence="4" id="KW-0904">Protein phosphatase</keyword>
<proteinExistence type="inferred from homology"/>
<keyword evidence="3 7" id="KW-0378">Hydrolase</keyword>
<dbReference type="CDD" id="cd16343">
    <property type="entry name" value="LMWPTP"/>
    <property type="match status" value="1"/>
</dbReference>
<dbReference type="RefSeq" id="WP_013157278.1">
    <property type="nucleotide sequence ID" value="NC_014212.1"/>
</dbReference>
<dbReference type="Gene3D" id="3.40.50.2300">
    <property type="match status" value="1"/>
</dbReference>
<dbReference type="SMART" id="SM00226">
    <property type="entry name" value="LMWPc"/>
    <property type="match status" value="1"/>
</dbReference>
<evidence type="ECO:0000256" key="2">
    <source>
        <dbReference type="ARBA" id="ARBA00013064"/>
    </source>
</evidence>
<feature type="active site" description="Nucleophile" evidence="5">
    <location>
        <position position="8"/>
    </location>
</feature>
<name>D7BBC9_ALLS1</name>
<dbReference type="GO" id="GO:0004725">
    <property type="term" value="F:protein tyrosine phosphatase activity"/>
    <property type="evidence" value="ECO:0007669"/>
    <property type="project" value="UniProtKB-EC"/>
</dbReference>
<dbReference type="SUPFAM" id="SSF52788">
    <property type="entry name" value="Phosphotyrosine protein phosphatases I"/>
    <property type="match status" value="1"/>
</dbReference>
<dbReference type="InterPro" id="IPR017867">
    <property type="entry name" value="Tyr_phospatase_low_mol_wt"/>
</dbReference>
<dbReference type="eggNOG" id="COG0394">
    <property type="taxonomic scope" value="Bacteria"/>
</dbReference>
<evidence type="ECO:0000256" key="4">
    <source>
        <dbReference type="ARBA" id="ARBA00022912"/>
    </source>
</evidence>
<organism evidence="7 8">
    <name type="scientific">Allomeiothermus silvanus (strain ATCC 700542 / DSM 9946 / NBRC 106475 / NCIMB 13440 / VI-R2)</name>
    <name type="common">Thermus silvanus</name>
    <dbReference type="NCBI Taxonomy" id="526227"/>
    <lineage>
        <taxon>Bacteria</taxon>
        <taxon>Thermotogati</taxon>
        <taxon>Deinococcota</taxon>
        <taxon>Deinococci</taxon>
        <taxon>Thermales</taxon>
        <taxon>Thermaceae</taxon>
        <taxon>Allomeiothermus</taxon>
    </lineage>
</organism>
<dbReference type="KEGG" id="msv:Mesil_0776"/>
<evidence type="ECO:0000256" key="5">
    <source>
        <dbReference type="PIRSR" id="PIRSR617867-1"/>
    </source>
</evidence>
<evidence type="ECO:0000256" key="1">
    <source>
        <dbReference type="ARBA" id="ARBA00011063"/>
    </source>
</evidence>
<keyword evidence="8" id="KW-1185">Reference proteome</keyword>
<dbReference type="AlphaFoldDB" id="D7BBC9"/>
<dbReference type="HOGENOM" id="CLU_071415_2_2_0"/>
<evidence type="ECO:0000259" key="6">
    <source>
        <dbReference type="SMART" id="SM00226"/>
    </source>
</evidence>
<feature type="domain" description="Phosphotyrosine protein phosphatase I" evidence="6">
    <location>
        <begin position="2"/>
        <end position="142"/>
    </location>
</feature>
<dbReference type="PANTHER" id="PTHR11717:SF7">
    <property type="entry name" value="LOW MOLECULAR WEIGHT PHOSPHOTYROSINE PROTEIN PHOSPHATASE"/>
    <property type="match status" value="1"/>
</dbReference>
<evidence type="ECO:0000313" key="8">
    <source>
        <dbReference type="Proteomes" id="UP000001916"/>
    </source>
</evidence>
<gene>
    <name evidence="7" type="ordered locus">Mesil_0776</name>
</gene>
<evidence type="ECO:0000313" key="7">
    <source>
        <dbReference type="EMBL" id="ADH62689.1"/>
    </source>
</evidence>
<dbReference type="InterPro" id="IPR023485">
    <property type="entry name" value="Ptyr_pPase"/>
</dbReference>
<dbReference type="Proteomes" id="UP000001916">
    <property type="component" value="Chromosome"/>
</dbReference>
<feature type="active site" evidence="5">
    <location>
        <position position="14"/>
    </location>
</feature>
<dbReference type="STRING" id="526227.Mesil_0776"/>
<dbReference type="EC" id="3.1.3.48" evidence="2"/>
<dbReference type="OrthoDB" id="9784339at2"/>
<comment type="similarity">
    <text evidence="1">Belongs to the low molecular weight phosphotyrosine protein phosphatase family.</text>
</comment>
<sequence length="152" mass="17689">MIRVLFVCSGNICRSPMAEGIFWRMLRERGLEAEFEVDSAGTGAWHVGEEADPRAKEVLQRHGADFPHIARQLQREDDGYDYLFAMDKSHLEHLYRMFPQSRHKIRLLLGNGEVPDPYYGGLEDFEEVYRMLEGALRDFLEELGRGSRRQVE</sequence>
<dbReference type="Pfam" id="PF01451">
    <property type="entry name" value="LMWPc"/>
    <property type="match status" value="1"/>
</dbReference>
<evidence type="ECO:0000256" key="3">
    <source>
        <dbReference type="ARBA" id="ARBA00022801"/>
    </source>
</evidence>
<accession>D7BBC9</accession>